<dbReference type="PANTHER" id="PTHR42718:SF39">
    <property type="entry name" value="ACTINORHODIN TRANSPORTER-RELATED"/>
    <property type="match status" value="1"/>
</dbReference>
<dbReference type="AlphaFoldDB" id="A0A6I3LL30"/>
<dbReference type="PANTHER" id="PTHR42718">
    <property type="entry name" value="MAJOR FACILITATOR SUPERFAMILY MULTIDRUG TRANSPORTER MFSC"/>
    <property type="match status" value="1"/>
</dbReference>
<feature type="transmembrane region" description="Helical" evidence="5">
    <location>
        <begin position="12"/>
        <end position="35"/>
    </location>
</feature>
<evidence type="ECO:0000256" key="3">
    <source>
        <dbReference type="ARBA" id="ARBA00022989"/>
    </source>
</evidence>
<dbReference type="GO" id="GO:0022857">
    <property type="term" value="F:transmembrane transporter activity"/>
    <property type="evidence" value="ECO:0007669"/>
    <property type="project" value="InterPro"/>
</dbReference>
<feature type="domain" description="Major facilitator superfamily (MFS) profile" evidence="6">
    <location>
        <begin position="13"/>
        <end position="459"/>
    </location>
</feature>
<dbReference type="InterPro" id="IPR036259">
    <property type="entry name" value="MFS_trans_sf"/>
</dbReference>
<dbReference type="InterPro" id="IPR020846">
    <property type="entry name" value="MFS_dom"/>
</dbReference>
<dbReference type="RefSeq" id="WP_155092251.1">
    <property type="nucleotide sequence ID" value="NZ_WMJX01000015.1"/>
</dbReference>
<comment type="subcellular location">
    <subcellularLocation>
        <location evidence="1">Membrane</location>
        <topology evidence="1">Multi-pass membrane protein</topology>
    </subcellularLocation>
</comment>
<evidence type="ECO:0000256" key="2">
    <source>
        <dbReference type="ARBA" id="ARBA00022692"/>
    </source>
</evidence>
<gene>
    <name evidence="7" type="ORF">GJV76_08800</name>
</gene>
<name>A0A6I3LL30_9FLAO</name>
<dbReference type="PROSITE" id="PS50850">
    <property type="entry name" value="MFS"/>
    <property type="match status" value="1"/>
</dbReference>
<feature type="transmembrane region" description="Helical" evidence="5">
    <location>
        <begin position="276"/>
        <end position="298"/>
    </location>
</feature>
<comment type="caution">
    <text evidence="7">The sequence shown here is derived from an EMBL/GenBank/DDBJ whole genome shotgun (WGS) entry which is preliminary data.</text>
</comment>
<feature type="transmembrane region" description="Helical" evidence="5">
    <location>
        <begin position="79"/>
        <end position="98"/>
    </location>
</feature>
<feature type="transmembrane region" description="Helical" evidence="5">
    <location>
        <begin position="338"/>
        <end position="361"/>
    </location>
</feature>
<evidence type="ECO:0000313" key="8">
    <source>
        <dbReference type="Proteomes" id="UP000438760"/>
    </source>
</evidence>
<accession>A0A6I3LL30</accession>
<keyword evidence="8" id="KW-1185">Reference proteome</keyword>
<feature type="transmembrane region" description="Helical" evidence="5">
    <location>
        <begin position="140"/>
        <end position="162"/>
    </location>
</feature>
<dbReference type="CDD" id="cd17321">
    <property type="entry name" value="MFS_MMR_MDR_like"/>
    <property type="match status" value="1"/>
</dbReference>
<sequence length="459" mass="50183">MTLRKIFNSKWFALFILLMATILSPLDFYIVNLALPAIGKSLVANNSQLQMIISFYTCAYAVFQISGARIGDVFGRKRVFLFGLLGFILSSVLCGLAISTTMMIIGRILQGVFGAIMIPQVLAILHVIFQDKQKTKVMALYSFTFGLAAAFGQYLGAVLIQWNLFNLGWRIIFLINLPIGLLAFIAGLFTLPKSEINQGVSSIDSLGSIVLVVGLIIGIYPLVTLSNTGFTLTCAMYFILSIMLLVIFIKLQKKRKQQERSVLIDLSVFKYSNLKYGIIVCFLYYCSGVFYLAFGIYLQEELGWGTIQAGKAIIPFGIGFLCSSLVSSHLNAYFKSKALIIGLSVYALGFFMMLFNIYYFTSLLLRISLLIIGCGMGLTLASVVRLSLKGVPSAFAGLASGLINSALQIGSAFGVAAIGSVFFIVAHKSDYSHAFGIVLLVLTIVQLIAIGFSMLIKEK</sequence>
<evidence type="ECO:0000256" key="5">
    <source>
        <dbReference type="SAM" id="Phobius"/>
    </source>
</evidence>
<feature type="transmembrane region" description="Helical" evidence="5">
    <location>
        <begin position="395"/>
        <end position="425"/>
    </location>
</feature>
<dbReference type="InterPro" id="IPR011701">
    <property type="entry name" value="MFS"/>
</dbReference>
<dbReference type="Proteomes" id="UP000438760">
    <property type="component" value="Unassembled WGS sequence"/>
</dbReference>
<dbReference type="Pfam" id="PF07690">
    <property type="entry name" value="MFS_1"/>
    <property type="match status" value="1"/>
</dbReference>
<dbReference type="EMBL" id="WMJX01000015">
    <property type="protein sequence ID" value="MTG98226.1"/>
    <property type="molecule type" value="Genomic_DNA"/>
</dbReference>
<dbReference type="GO" id="GO:0016020">
    <property type="term" value="C:membrane"/>
    <property type="evidence" value="ECO:0007669"/>
    <property type="project" value="UniProtKB-SubCell"/>
</dbReference>
<feature type="transmembrane region" description="Helical" evidence="5">
    <location>
        <begin position="47"/>
        <end position="67"/>
    </location>
</feature>
<feature type="transmembrane region" description="Helical" evidence="5">
    <location>
        <begin position="367"/>
        <end position="388"/>
    </location>
</feature>
<feature type="transmembrane region" description="Helical" evidence="5">
    <location>
        <begin position="431"/>
        <end position="456"/>
    </location>
</feature>
<dbReference type="SUPFAM" id="SSF103473">
    <property type="entry name" value="MFS general substrate transporter"/>
    <property type="match status" value="1"/>
</dbReference>
<evidence type="ECO:0000256" key="1">
    <source>
        <dbReference type="ARBA" id="ARBA00004141"/>
    </source>
</evidence>
<keyword evidence="2 5" id="KW-0812">Transmembrane</keyword>
<dbReference type="Gene3D" id="1.20.1250.20">
    <property type="entry name" value="MFS general substrate transporter like domains"/>
    <property type="match status" value="1"/>
</dbReference>
<protein>
    <submittedName>
        <fullName evidence="7">MFS transporter</fullName>
    </submittedName>
</protein>
<dbReference type="OrthoDB" id="783189at2"/>
<evidence type="ECO:0000256" key="4">
    <source>
        <dbReference type="ARBA" id="ARBA00023136"/>
    </source>
</evidence>
<keyword evidence="4 5" id="KW-0472">Membrane</keyword>
<proteinExistence type="predicted"/>
<evidence type="ECO:0000313" key="7">
    <source>
        <dbReference type="EMBL" id="MTG98226.1"/>
    </source>
</evidence>
<feature type="transmembrane region" description="Helical" evidence="5">
    <location>
        <begin position="104"/>
        <end position="128"/>
    </location>
</feature>
<feature type="transmembrane region" description="Helical" evidence="5">
    <location>
        <begin position="304"/>
        <end position="326"/>
    </location>
</feature>
<feature type="transmembrane region" description="Helical" evidence="5">
    <location>
        <begin position="229"/>
        <end position="251"/>
    </location>
</feature>
<evidence type="ECO:0000259" key="6">
    <source>
        <dbReference type="PROSITE" id="PS50850"/>
    </source>
</evidence>
<organism evidence="7 8">
    <name type="scientific">Myroides albus</name>
    <dbReference type="NCBI Taxonomy" id="2562892"/>
    <lineage>
        <taxon>Bacteria</taxon>
        <taxon>Pseudomonadati</taxon>
        <taxon>Bacteroidota</taxon>
        <taxon>Flavobacteriia</taxon>
        <taxon>Flavobacteriales</taxon>
        <taxon>Flavobacteriaceae</taxon>
        <taxon>Myroides</taxon>
    </lineage>
</organism>
<reference evidence="7 8" key="1">
    <citation type="submission" date="2019-11" db="EMBL/GenBank/DDBJ databases">
        <title>Genome of Strain BIT-d1.</title>
        <authorList>
            <person name="Yang Y."/>
        </authorList>
    </citation>
    <scope>NUCLEOTIDE SEQUENCE [LARGE SCALE GENOMIC DNA]</scope>
    <source>
        <strain evidence="7 8">BIT-d1</strain>
    </source>
</reference>
<feature type="transmembrane region" description="Helical" evidence="5">
    <location>
        <begin position="168"/>
        <end position="191"/>
    </location>
</feature>
<feature type="transmembrane region" description="Helical" evidence="5">
    <location>
        <begin position="203"/>
        <end position="223"/>
    </location>
</feature>
<dbReference type="Gene3D" id="1.20.1720.10">
    <property type="entry name" value="Multidrug resistance protein D"/>
    <property type="match status" value="1"/>
</dbReference>
<keyword evidence="3 5" id="KW-1133">Transmembrane helix</keyword>